<accession>A0ABM8Z5N0</accession>
<gene>
    <name evidence="3" type="primary">nylA</name>
    <name evidence="3" type="ORF">WFA24289_00988</name>
</gene>
<dbReference type="InterPro" id="IPR020556">
    <property type="entry name" value="Amidase_CS"/>
</dbReference>
<protein>
    <submittedName>
        <fullName evidence="3">6-aminohexanoate-cyclic-dimer hydrolase</fullName>
        <ecNumber evidence="3">3.5.2.12</ecNumber>
    </submittedName>
</protein>
<comment type="caution">
    <text evidence="3">The sequence shown here is derived from an EMBL/GenBank/DDBJ whole genome shotgun (WGS) entry which is preliminary data.</text>
</comment>
<evidence type="ECO:0000313" key="4">
    <source>
        <dbReference type="Proteomes" id="UP000789707"/>
    </source>
</evidence>
<dbReference type="InterPro" id="IPR023631">
    <property type="entry name" value="Amidase_dom"/>
</dbReference>
<dbReference type="EC" id="3.5.2.12" evidence="3"/>
<dbReference type="EMBL" id="CAKKNS010000003">
    <property type="protein sequence ID" value="CAH0416677.1"/>
    <property type="molecule type" value="Genomic_DNA"/>
</dbReference>
<evidence type="ECO:0000313" key="3">
    <source>
        <dbReference type="EMBL" id="CAH0416677.1"/>
    </source>
</evidence>
<sequence>MKLAYDATTLATLIKTHQVTSFELVEQALAKINATNKTLNAVTHLRTQAALNEARAYDRIASKRPFAGVPILLKDLGQDLTGLASTSGSKLFKNNIAQTTDNFVQAIINAGFIILGNTNTPEFGFKNITDPMLTGPTRNPWNPAYYSGGSSGGAASAVAADFVSIATASDGGGSIRIPASFSGLIGLKPTRGRTPVGPNGWRGWQGASISFGLTRSIKDTANLLDCLQTYQPAAPFSTPLFTAGFSNILTTKLPANFSVAYSLKSPVNTPVSDAAITAVLTAVDFLKHHGITTVEIDNPLDGPTMMESYYIVNGGETATMFANIEASLNRPLTIDDMELTTWSIYQAGLPLTAVDYSTTLATWDHASFIMDKFLQKYDLFLTPTTATTAPKITGQPLMSSATIDKMLHVTNLNKQARLDLVSEFFADSLALTPFTQQANLTGQPAISLPTAIAPNGLPLGIQFTARKGREDLLLQIGQLFECENQFNLLYSNNI</sequence>
<comment type="similarity">
    <text evidence="1">Belongs to the amidase family.</text>
</comment>
<dbReference type="SUPFAM" id="SSF75304">
    <property type="entry name" value="Amidase signature (AS) enzymes"/>
    <property type="match status" value="1"/>
</dbReference>
<reference evidence="3 4" key="1">
    <citation type="submission" date="2021-11" db="EMBL/GenBank/DDBJ databases">
        <authorList>
            <person name="Depoorter E."/>
        </authorList>
    </citation>
    <scope>NUCLEOTIDE SEQUENCE [LARGE SCALE GENOMIC DNA]</scope>
    <source>
        <strain evidence="3 4">LMG 24289</strain>
    </source>
</reference>
<dbReference type="PANTHER" id="PTHR11895:SF7">
    <property type="entry name" value="GLUTAMYL-TRNA(GLN) AMIDOTRANSFERASE SUBUNIT A, MITOCHONDRIAL"/>
    <property type="match status" value="1"/>
</dbReference>
<keyword evidence="3" id="KW-0378">Hydrolase</keyword>
<dbReference type="Pfam" id="PF01425">
    <property type="entry name" value="Amidase"/>
    <property type="match status" value="1"/>
</dbReference>
<dbReference type="InterPro" id="IPR036928">
    <property type="entry name" value="AS_sf"/>
</dbReference>
<dbReference type="Gene3D" id="3.90.1300.10">
    <property type="entry name" value="Amidase signature (AS) domain"/>
    <property type="match status" value="1"/>
</dbReference>
<proteinExistence type="inferred from homology"/>
<name>A0ABM8Z5N0_9LACO</name>
<evidence type="ECO:0000256" key="1">
    <source>
        <dbReference type="ARBA" id="ARBA00009199"/>
    </source>
</evidence>
<dbReference type="PROSITE" id="PS00571">
    <property type="entry name" value="AMIDASES"/>
    <property type="match status" value="1"/>
</dbReference>
<dbReference type="InterPro" id="IPR000120">
    <property type="entry name" value="Amidase"/>
</dbReference>
<keyword evidence="4" id="KW-1185">Reference proteome</keyword>
<dbReference type="RefSeq" id="WP_230096717.1">
    <property type="nucleotide sequence ID" value="NZ_CAKKNS010000003.1"/>
</dbReference>
<dbReference type="GO" id="GO:0019874">
    <property type="term" value="F:6-aminohexanoate-cyclic-dimer hydrolase activity"/>
    <property type="evidence" value="ECO:0007669"/>
    <property type="project" value="UniProtKB-EC"/>
</dbReference>
<organism evidence="3 4">
    <name type="scientific">Periweissella fabaria</name>
    <dbReference type="NCBI Taxonomy" id="546157"/>
    <lineage>
        <taxon>Bacteria</taxon>
        <taxon>Bacillati</taxon>
        <taxon>Bacillota</taxon>
        <taxon>Bacilli</taxon>
        <taxon>Lactobacillales</taxon>
        <taxon>Lactobacillaceae</taxon>
        <taxon>Periweissella</taxon>
    </lineage>
</organism>
<dbReference type="NCBIfam" id="NF005099">
    <property type="entry name" value="PRK06529.1"/>
    <property type="match status" value="1"/>
</dbReference>
<feature type="domain" description="Amidase" evidence="2">
    <location>
        <begin position="23"/>
        <end position="474"/>
    </location>
</feature>
<evidence type="ECO:0000259" key="2">
    <source>
        <dbReference type="Pfam" id="PF01425"/>
    </source>
</evidence>
<dbReference type="Proteomes" id="UP000789707">
    <property type="component" value="Unassembled WGS sequence"/>
</dbReference>
<dbReference type="PANTHER" id="PTHR11895">
    <property type="entry name" value="TRANSAMIDASE"/>
    <property type="match status" value="1"/>
</dbReference>